<dbReference type="AlphaFoldDB" id="B9EYT8"/>
<dbReference type="GO" id="GO:0004523">
    <property type="term" value="F:RNA-DNA hybrid ribonuclease activity"/>
    <property type="evidence" value="ECO:0007669"/>
    <property type="project" value="InterPro"/>
</dbReference>
<sequence length="182" mass="20194">MAYVSQRKGKSHRYRANKMTNLKMRMNMNVKELEMTNLKMRMNMNVKELDCQQPGAMRIYIFHVTIIGAAEVVACLAGARAANALGMGHVVFETDSIILKQAMDADDHRLAATGGLIYELKKLIGSSFLSCSFVFAPRECNRVAHALAALGCKCPRNTVEQWDMMPPGMEDLVASDFAESLS</sequence>
<dbReference type="InterPro" id="IPR002156">
    <property type="entry name" value="RNaseH_domain"/>
</dbReference>
<evidence type="ECO:0000259" key="1">
    <source>
        <dbReference type="Pfam" id="PF13456"/>
    </source>
</evidence>
<reference evidence="2" key="1">
    <citation type="journal article" date="2005" name="PLoS Biol.">
        <title>The genomes of Oryza sativa: a history of duplications.</title>
        <authorList>
            <person name="Yu J."/>
            <person name="Wang J."/>
            <person name="Lin W."/>
            <person name="Li S."/>
            <person name="Li H."/>
            <person name="Zhou J."/>
            <person name="Ni P."/>
            <person name="Dong W."/>
            <person name="Hu S."/>
            <person name="Zeng C."/>
            <person name="Zhang J."/>
            <person name="Zhang Y."/>
            <person name="Li R."/>
            <person name="Xu Z."/>
            <person name="Li S."/>
            <person name="Li X."/>
            <person name="Zheng H."/>
            <person name="Cong L."/>
            <person name="Lin L."/>
            <person name="Yin J."/>
            <person name="Geng J."/>
            <person name="Li G."/>
            <person name="Shi J."/>
            <person name="Liu J."/>
            <person name="Lv H."/>
            <person name="Li J."/>
            <person name="Wang J."/>
            <person name="Deng Y."/>
            <person name="Ran L."/>
            <person name="Shi X."/>
            <person name="Wang X."/>
            <person name="Wu Q."/>
            <person name="Li C."/>
            <person name="Ren X."/>
            <person name="Wang J."/>
            <person name="Wang X."/>
            <person name="Li D."/>
            <person name="Liu D."/>
            <person name="Zhang X."/>
            <person name="Ji Z."/>
            <person name="Zhao W."/>
            <person name="Sun Y."/>
            <person name="Zhang Z."/>
            <person name="Bao J."/>
            <person name="Han Y."/>
            <person name="Dong L."/>
            <person name="Ji J."/>
            <person name="Chen P."/>
            <person name="Wu S."/>
            <person name="Liu J."/>
            <person name="Xiao Y."/>
            <person name="Bu D."/>
            <person name="Tan J."/>
            <person name="Yang L."/>
            <person name="Ye C."/>
            <person name="Zhang J."/>
            <person name="Xu J."/>
            <person name="Zhou Y."/>
            <person name="Yu Y."/>
            <person name="Zhang B."/>
            <person name="Zhuang S."/>
            <person name="Wei H."/>
            <person name="Liu B."/>
            <person name="Lei M."/>
            <person name="Yu H."/>
            <person name="Li Y."/>
            <person name="Xu H."/>
            <person name="Wei S."/>
            <person name="He X."/>
            <person name="Fang L."/>
            <person name="Zhang Z."/>
            <person name="Zhang Y."/>
            <person name="Huang X."/>
            <person name="Su Z."/>
            <person name="Tong W."/>
            <person name="Li J."/>
            <person name="Tong Z."/>
            <person name="Li S."/>
            <person name="Ye J."/>
            <person name="Wang L."/>
            <person name="Fang L."/>
            <person name="Lei T."/>
            <person name="Chen C."/>
            <person name="Chen H."/>
            <person name="Xu Z."/>
            <person name="Li H."/>
            <person name="Huang H."/>
            <person name="Zhang F."/>
            <person name="Xu H."/>
            <person name="Li N."/>
            <person name="Zhao C."/>
            <person name="Li S."/>
            <person name="Dong L."/>
            <person name="Huang Y."/>
            <person name="Li L."/>
            <person name="Xi Y."/>
            <person name="Qi Q."/>
            <person name="Li W."/>
            <person name="Zhang B."/>
            <person name="Hu W."/>
            <person name="Zhang Y."/>
            <person name="Tian X."/>
            <person name="Jiao Y."/>
            <person name="Liang X."/>
            <person name="Jin J."/>
            <person name="Gao L."/>
            <person name="Zheng W."/>
            <person name="Hao B."/>
            <person name="Liu S."/>
            <person name="Wang W."/>
            <person name="Yuan L."/>
            <person name="Cao M."/>
            <person name="McDermott J."/>
            <person name="Samudrala R."/>
            <person name="Wang J."/>
            <person name="Wong G.K."/>
            <person name="Yang H."/>
        </authorList>
    </citation>
    <scope>NUCLEOTIDE SEQUENCE [LARGE SCALE GENOMIC DNA]</scope>
</reference>
<reference evidence="2" key="2">
    <citation type="submission" date="2008-12" db="EMBL/GenBank/DDBJ databases">
        <title>Improved gene annotation of the rice (Oryza sativa) genomes.</title>
        <authorList>
            <person name="Wang J."/>
            <person name="Li R."/>
            <person name="Fan W."/>
            <person name="Huang Q."/>
            <person name="Zhang J."/>
            <person name="Zhou Y."/>
            <person name="Hu Y."/>
            <person name="Zi S."/>
            <person name="Li J."/>
            <person name="Ni P."/>
            <person name="Zheng H."/>
            <person name="Zhang Y."/>
            <person name="Zhao M."/>
            <person name="Hao Q."/>
            <person name="McDermott J."/>
            <person name="Samudrala R."/>
            <person name="Kristiansen K."/>
            <person name="Wong G.K.-S."/>
        </authorList>
    </citation>
    <scope>NUCLEOTIDE SEQUENCE</scope>
</reference>
<accession>B9EYT8</accession>
<feature type="domain" description="RNase H type-1" evidence="1">
    <location>
        <begin position="68"/>
        <end position="149"/>
    </location>
</feature>
<dbReference type="Pfam" id="PF13456">
    <property type="entry name" value="RVT_3"/>
    <property type="match status" value="1"/>
</dbReference>
<dbReference type="InterPro" id="IPR052929">
    <property type="entry name" value="RNase_H-like_EbsB-rel"/>
</dbReference>
<dbReference type="PANTHER" id="PTHR47074">
    <property type="entry name" value="BNAC02G40300D PROTEIN"/>
    <property type="match status" value="1"/>
</dbReference>
<dbReference type="GO" id="GO:0003676">
    <property type="term" value="F:nucleic acid binding"/>
    <property type="evidence" value="ECO:0007669"/>
    <property type="project" value="InterPro"/>
</dbReference>
<dbReference type="Proteomes" id="UP000007752">
    <property type="component" value="Chromosome 1"/>
</dbReference>
<gene>
    <name evidence="2" type="ORF">OsJ_00068</name>
</gene>
<evidence type="ECO:0000313" key="2">
    <source>
        <dbReference type="EMBL" id="EEE53724.1"/>
    </source>
</evidence>
<dbReference type="InterPro" id="IPR036397">
    <property type="entry name" value="RNaseH_sf"/>
</dbReference>
<protein>
    <recommendedName>
        <fullName evidence="1">RNase H type-1 domain-containing protein</fullName>
    </recommendedName>
</protein>
<dbReference type="PANTHER" id="PTHR47074:SF70">
    <property type="entry name" value="OS07G0513450 PROTEIN"/>
    <property type="match status" value="1"/>
</dbReference>
<dbReference type="SUPFAM" id="SSF53098">
    <property type="entry name" value="Ribonuclease H-like"/>
    <property type="match status" value="1"/>
</dbReference>
<proteinExistence type="predicted"/>
<name>B9EYT8_ORYSJ</name>
<organism evidence="2">
    <name type="scientific">Oryza sativa subsp. japonica</name>
    <name type="common">Rice</name>
    <dbReference type="NCBI Taxonomy" id="39947"/>
    <lineage>
        <taxon>Eukaryota</taxon>
        <taxon>Viridiplantae</taxon>
        <taxon>Streptophyta</taxon>
        <taxon>Embryophyta</taxon>
        <taxon>Tracheophyta</taxon>
        <taxon>Spermatophyta</taxon>
        <taxon>Magnoliopsida</taxon>
        <taxon>Liliopsida</taxon>
        <taxon>Poales</taxon>
        <taxon>Poaceae</taxon>
        <taxon>BOP clade</taxon>
        <taxon>Oryzoideae</taxon>
        <taxon>Oryzeae</taxon>
        <taxon>Oryzinae</taxon>
        <taxon>Oryza</taxon>
        <taxon>Oryza sativa</taxon>
    </lineage>
</organism>
<dbReference type="Gene3D" id="3.30.420.10">
    <property type="entry name" value="Ribonuclease H-like superfamily/Ribonuclease H"/>
    <property type="match status" value="1"/>
</dbReference>
<dbReference type="EMBL" id="CM000138">
    <property type="protein sequence ID" value="EEE53724.1"/>
    <property type="molecule type" value="Genomic_DNA"/>
</dbReference>
<dbReference type="InterPro" id="IPR012337">
    <property type="entry name" value="RNaseH-like_sf"/>
</dbReference>
<dbReference type="CDD" id="cd06222">
    <property type="entry name" value="RNase_H_like"/>
    <property type="match status" value="1"/>
</dbReference>
<dbReference type="InterPro" id="IPR044730">
    <property type="entry name" value="RNase_H-like_dom_plant"/>
</dbReference>